<gene>
    <name evidence="1" type="ORF">A3A74_03920</name>
</gene>
<evidence type="ECO:0000313" key="1">
    <source>
        <dbReference type="EMBL" id="OGK40737.1"/>
    </source>
</evidence>
<dbReference type="InterPro" id="IPR045660">
    <property type="entry name" value="DUF6390"/>
</dbReference>
<dbReference type="EMBL" id="MGAF01000026">
    <property type="protein sequence ID" value="OGK40737.1"/>
    <property type="molecule type" value="Genomic_DNA"/>
</dbReference>
<reference evidence="1 2" key="1">
    <citation type="journal article" date="2016" name="Nat. Commun.">
        <title>Thousands of microbial genomes shed light on interconnected biogeochemical processes in an aquifer system.</title>
        <authorList>
            <person name="Anantharaman K."/>
            <person name="Brown C.T."/>
            <person name="Hug L.A."/>
            <person name="Sharon I."/>
            <person name="Castelle C.J."/>
            <person name="Probst A.J."/>
            <person name="Thomas B.C."/>
            <person name="Singh A."/>
            <person name="Wilkins M.J."/>
            <person name="Karaoz U."/>
            <person name="Brodie E.L."/>
            <person name="Williams K.H."/>
            <person name="Hubbard S.S."/>
            <person name="Banfield J.F."/>
        </authorList>
    </citation>
    <scope>NUCLEOTIDE SEQUENCE [LARGE SCALE GENOMIC DNA]</scope>
</reference>
<dbReference type="Pfam" id="PF19927">
    <property type="entry name" value="DUF6390"/>
    <property type="match status" value="1"/>
</dbReference>
<proteinExistence type="predicted"/>
<name>A0A1F7IBK0_9BACT</name>
<sequence>MDPKGLLLCVKYSSAPNFFGYCGPEENASLIDHLKEKVADKEVKIILSQFETLYSYLKLISTENKIPDPFNEKVVEAYWIGNSLLDNISNKNYSYLLQEELNLEKKMGDIKFQKVKSKILSSKFYPHHAFHVFNIFKRTGIMVVNHTLETMDSCRIGFGQIINLGEYQISNIKNQKNRSKIKNILVKAKQLTINNYQLIMSRPDIKELKIDYKGKSFLPVLKVGDWVSFHWGFVCDVLTLIQVKNLDFYTKKAIEFFNS</sequence>
<dbReference type="STRING" id="1802055.A3A74_03920"/>
<comment type="caution">
    <text evidence="1">The sequence shown here is derived from an EMBL/GenBank/DDBJ whole genome shotgun (WGS) entry which is preliminary data.</text>
</comment>
<accession>A0A1F7IBK0</accession>
<protein>
    <submittedName>
        <fullName evidence="1">Uncharacterized protein</fullName>
    </submittedName>
</protein>
<organism evidence="1 2">
    <name type="scientific">Candidatus Roizmanbacteria bacterium RIFCSPLOWO2_01_FULL_35_13</name>
    <dbReference type="NCBI Taxonomy" id="1802055"/>
    <lineage>
        <taxon>Bacteria</taxon>
        <taxon>Candidatus Roizmaniibacteriota</taxon>
    </lineage>
</organism>
<dbReference type="AlphaFoldDB" id="A0A1F7IBK0"/>
<evidence type="ECO:0000313" key="2">
    <source>
        <dbReference type="Proteomes" id="UP000179270"/>
    </source>
</evidence>
<dbReference type="Proteomes" id="UP000179270">
    <property type="component" value="Unassembled WGS sequence"/>
</dbReference>